<reference evidence="2 3" key="1">
    <citation type="journal article" date="2018" name="Sci. Data">
        <title>The draft genome sequence of cork oak.</title>
        <authorList>
            <person name="Ramos A.M."/>
            <person name="Usie A."/>
            <person name="Barbosa P."/>
            <person name="Barros P.M."/>
            <person name="Capote T."/>
            <person name="Chaves I."/>
            <person name="Simoes F."/>
            <person name="Abreu I."/>
            <person name="Carrasquinho I."/>
            <person name="Faro C."/>
            <person name="Guimaraes J.B."/>
            <person name="Mendonca D."/>
            <person name="Nobrega F."/>
            <person name="Rodrigues L."/>
            <person name="Saibo N.J.M."/>
            <person name="Varela M.C."/>
            <person name="Egas C."/>
            <person name="Matos J."/>
            <person name="Miguel C.M."/>
            <person name="Oliveira M.M."/>
            <person name="Ricardo C.P."/>
            <person name="Goncalves S."/>
        </authorList>
    </citation>
    <scope>NUCLEOTIDE SEQUENCE [LARGE SCALE GENOMIC DNA]</scope>
    <source>
        <strain evidence="3">cv. HL8</strain>
    </source>
</reference>
<proteinExistence type="predicted"/>
<evidence type="ECO:0000313" key="3">
    <source>
        <dbReference type="Proteomes" id="UP000237347"/>
    </source>
</evidence>
<dbReference type="AlphaFoldDB" id="A0AAW0JX80"/>
<accession>A0AAW0JX80</accession>
<name>A0AAW0JX80_QUESU</name>
<keyword evidence="3" id="KW-1185">Reference proteome</keyword>
<organism evidence="2 3">
    <name type="scientific">Quercus suber</name>
    <name type="common">Cork oak</name>
    <dbReference type="NCBI Taxonomy" id="58331"/>
    <lineage>
        <taxon>Eukaryota</taxon>
        <taxon>Viridiplantae</taxon>
        <taxon>Streptophyta</taxon>
        <taxon>Embryophyta</taxon>
        <taxon>Tracheophyta</taxon>
        <taxon>Spermatophyta</taxon>
        <taxon>Magnoliopsida</taxon>
        <taxon>eudicotyledons</taxon>
        <taxon>Gunneridae</taxon>
        <taxon>Pentapetalae</taxon>
        <taxon>rosids</taxon>
        <taxon>fabids</taxon>
        <taxon>Fagales</taxon>
        <taxon>Fagaceae</taxon>
        <taxon>Quercus</taxon>
    </lineage>
</organism>
<evidence type="ECO:0000313" key="2">
    <source>
        <dbReference type="EMBL" id="KAK7830801.1"/>
    </source>
</evidence>
<dbReference type="Proteomes" id="UP000237347">
    <property type="component" value="Unassembled WGS sequence"/>
</dbReference>
<protein>
    <submittedName>
        <fullName evidence="2">Uncharacterized protein</fullName>
    </submittedName>
</protein>
<comment type="caution">
    <text evidence="2">The sequence shown here is derived from an EMBL/GenBank/DDBJ whole genome shotgun (WGS) entry which is preliminary data.</text>
</comment>
<dbReference type="EMBL" id="PKMF04000455">
    <property type="protein sequence ID" value="KAK7830801.1"/>
    <property type="molecule type" value="Genomic_DNA"/>
</dbReference>
<evidence type="ECO:0000256" key="1">
    <source>
        <dbReference type="SAM" id="MobiDB-lite"/>
    </source>
</evidence>
<feature type="non-terminal residue" evidence="2">
    <location>
        <position position="1"/>
    </location>
</feature>
<sequence>WRASGHSDLTTSRNPSKVLRGAPLAPRYTLSTESKISGWRASGHSDLTTSQNSSKVLRGAPLAPRYTLLTQSKISDFMIRYSSPFYQKKIFKPNKLLGNANFHFSKLELNPNGMIPIVLPKESGPSQATERPALTPCGLKLQKSHLNRIF</sequence>
<gene>
    <name evidence="2" type="ORF">CFP56_027908</name>
</gene>
<feature type="region of interest" description="Disordered" evidence="1">
    <location>
        <begin position="1"/>
        <end position="24"/>
    </location>
</feature>